<dbReference type="PROSITE" id="PS00086">
    <property type="entry name" value="CYTOCHROME_P450"/>
    <property type="match status" value="1"/>
</dbReference>
<dbReference type="InterPro" id="IPR001128">
    <property type="entry name" value="Cyt_P450"/>
</dbReference>
<reference evidence="10" key="1">
    <citation type="journal article" date="2023" name="G3 (Bethesda)">
        <title>A reference genome for the long-term kleptoplast-retaining sea slug Elysia crispata morphotype clarki.</title>
        <authorList>
            <person name="Eastman K.E."/>
            <person name="Pendleton A.L."/>
            <person name="Shaikh M.A."/>
            <person name="Suttiyut T."/>
            <person name="Ogas R."/>
            <person name="Tomko P."/>
            <person name="Gavelis G."/>
            <person name="Widhalm J.R."/>
            <person name="Wisecaver J.H."/>
        </authorList>
    </citation>
    <scope>NUCLEOTIDE SEQUENCE</scope>
    <source>
        <strain evidence="10">ECLA1</strain>
    </source>
</reference>
<keyword evidence="2 7" id="KW-0349">Heme</keyword>
<evidence type="ECO:0000256" key="4">
    <source>
        <dbReference type="ARBA" id="ARBA00023002"/>
    </source>
</evidence>
<evidence type="ECO:0000256" key="8">
    <source>
        <dbReference type="RuleBase" id="RU000461"/>
    </source>
</evidence>
<name>A0AAE1D7V0_9GAST</name>
<dbReference type="InterPro" id="IPR017972">
    <property type="entry name" value="Cyt_P450_CS"/>
</dbReference>
<evidence type="ECO:0000256" key="3">
    <source>
        <dbReference type="ARBA" id="ARBA00022723"/>
    </source>
</evidence>
<dbReference type="InterPro" id="IPR050705">
    <property type="entry name" value="Cytochrome_P450_3A"/>
</dbReference>
<evidence type="ECO:0000313" key="10">
    <source>
        <dbReference type="EMBL" id="KAK3760694.1"/>
    </source>
</evidence>
<comment type="function">
    <text evidence="6">Cytochromes P450 are a group of heme-thiolate monooxygenases. They oxidize a variety of structurally unrelated compounds, including steroids, fatty acids, and xenobiotics.</text>
</comment>
<dbReference type="Proteomes" id="UP001283361">
    <property type="component" value="Unassembled WGS sequence"/>
</dbReference>
<comment type="caution">
    <text evidence="10">The sequence shown here is derived from an EMBL/GenBank/DDBJ whole genome shotgun (WGS) entry which is preliminary data.</text>
</comment>
<dbReference type="PANTHER" id="PTHR24302">
    <property type="entry name" value="CYTOCHROME P450 FAMILY 3"/>
    <property type="match status" value="1"/>
</dbReference>
<dbReference type="SUPFAM" id="SSF48264">
    <property type="entry name" value="Cytochrome P450"/>
    <property type="match status" value="1"/>
</dbReference>
<dbReference type="GO" id="GO:0016705">
    <property type="term" value="F:oxidoreductase activity, acting on paired donors, with incorporation or reduction of molecular oxygen"/>
    <property type="evidence" value="ECO:0007669"/>
    <property type="project" value="InterPro"/>
</dbReference>
<dbReference type="GO" id="GO:0020037">
    <property type="term" value="F:heme binding"/>
    <property type="evidence" value="ECO:0007669"/>
    <property type="project" value="InterPro"/>
</dbReference>
<keyword evidence="11" id="KW-1185">Reference proteome</keyword>
<accession>A0AAE1D7V0</accession>
<feature type="region of interest" description="Disordered" evidence="9">
    <location>
        <begin position="291"/>
        <end position="310"/>
    </location>
</feature>
<gene>
    <name evidence="10" type="ORF">RRG08_010667</name>
</gene>
<dbReference type="Gene3D" id="1.10.630.10">
    <property type="entry name" value="Cytochrome P450"/>
    <property type="match status" value="1"/>
</dbReference>
<proteinExistence type="inferred from homology"/>
<sequence>MLIELCVFSALAGLFLLKWHLEYHYDLFRRLGVGGPKPSLLTGNLRDLRAKGQFQCMQDWTKKYGKVFGFFEGYTPVLAVSEPSLLREVMLKDSQNFLARKHFPLAPKKSLGLFLENGAQWKRSRNLLTPAFSTGKLKMMTPIMSEAADILVERLTDRAKEEDSTDIYSVLQSMTLDVIGRCAFGLQTHAQVDKEDMFLVKIRNLFKAMTKTKIEPLLMVLPGLNGIVFGLKEIVSIFHASPVKWLRQAMYQVIQARRALGPNANVIDLVQLMLFPEKTRYKDHSHTACTGFDDNEQSAEENISKSSSTNAEHHTIGVKPLADIEIMAHSMTFLLAGYETSGAVLAYFFHELAKHPELQERLLEEINDSIGKRDIDYETIQELPLFDAVFDEVLRLYPTASFITTRKASEERQYGDVKIPAGMNVLANVWALHRDPEFWDDPETFNPDRWLVEQSFKRKSSFTYLPFGAGPRLCIGMRFATIEAKITMVKIVQSFQIQQAHDSKDELDLISRGAIVPDSDVKIKLKKRATGTRRRTVRHC</sequence>
<evidence type="ECO:0000256" key="5">
    <source>
        <dbReference type="ARBA" id="ARBA00023004"/>
    </source>
</evidence>
<evidence type="ECO:0000256" key="9">
    <source>
        <dbReference type="SAM" id="MobiDB-lite"/>
    </source>
</evidence>
<dbReference type="GO" id="GO:0008395">
    <property type="term" value="F:steroid hydroxylase activity"/>
    <property type="evidence" value="ECO:0007669"/>
    <property type="project" value="TreeGrafter"/>
</dbReference>
<keyword evidence="8" id="KW-0503">Monooxygenase</keyword>
<evidence type="ECO:0000256" key="7">
    <source>
        <dbReference type="PIRSR" id="PIRSR602401-1"/>
    </source>
</evidence>
<dbReference type="PANTHER" id="PTHR24302:SF15">
    <property type="entry name" value="FATTY-ACID PEROXYGENASE"/>
    <property type="match status" value="1"/>
</dbReference>
<evidence type="ECO:0000256" key="6">
    <source>
        <dbReference type="ARBA" id="ARBA00043906"/>
    </source>
</evidence>
<dbReference type="AlphaFoldDB" id="A0AAE1D7V0"/>
<dbReference type="CDD" id="cd11055">
    <property type="entry name" value="CYP3A-like"/>
    <property type="match status" value="1"/>
</dbReference>
<dbReference type="InterPro" id="IPR002401">
    <property type="entry name" value="Cyt_P450_E_grp-I"/>
</dbReference>
<dbReference type="PRINTS" id="PR00385">
    <property type="entry name" value="P450"/>
</dbReference>
<evidence type="ECO:0008006" key="12">
    <source>
        <dbReference type="Google" id="ProtNLM"/>
    </source>
</evidence>
<dbReference type="Pfam" id="PF00067">
    <property type="entry name" value="p450"/>
    <property type="match status" value="1"/>
</dbReference>
<dbReference type="GO" id="GO:0005506">
    <property type="term" value="F:iron ion binding"/>
    <property type="evidence" value="ECO:0007669"/>
    <property type="project" value="InterPro"/>
</dbReference>
<comment type="similarity">
    <text evidence="1 8">Belongs to the cytochrome P450 family.</text>
</comment>
<evidence type="ECO:0000256" key="1">
    <source>
        <dbReference type="ARBA" id="ARBA00010617"/>
    </source>
</evidence>
<keyword evidence="3 7" id="KW-0479">Metal-binding</keyword>
<dbReference type="InterPro" id="IPR036396">
    <property type="entry name" value="Cyt_P450_sf"/>
</dbReference>
<feature type="compositionally biased region" description="Polar residues" evidence="9">
    <location>
        <begin position="300"/>
        <end position="310"/>
    </location>
</feature>
<evidence type="ECO:0000313" key="11">
    <source>
        <dbReference type="Proteomes" id="UP001283361"/>
    </source>
</evidence>
<keyword evidence="5 7" id="KW-0408">Iron</keyword>
<dbReference type="PRINTS" id="PR00463">
    <property type="entry name" value="EP450I"/>
</dbReference>
<keyword evidence="4 8" id="KW-0560">Oxidoreductase</keyword>
<feature type="binding site" description="axial binding residue" evidence="7">
    <location>
        <position position="474"/>
    </location>
    <ligand>
        <name>heme</name>
        <dbReference type="ChEBI" id="CHEBI:30413"/>
    </ligand>
    <ligandPart>
        <name>Fe</name>
        <dbReference type="ChEBI" id="CHEBI:18248"/>
    </ligandPart>
</feature>
<evidence type="ECO:0000256" key="2">
    <source>
        <dbReference type="ARBA" id="ARBA00022617"/>
    </source>
</evidence>
<comment type="cofactor">
    <cofactor evidence="7">
        <name>heme</name>
        <dbReference type="ChEBI" id="CHEBI:30413"/>
    </cofactor>
</comment>
<protein>
    <recommendedName>
        <fullName evidence="12">Cytochrome P450</fullName>
    </recommendedName>
</protein>
<organism evidence="10 11">
    <name type="scientific">Elysia crispata</name>
    <name type="common">lettuce slug</name>
    <dbReference type="NCBI Taxonomy" id="231223"/>
    <lineage>
        <taxon>Eukaryota</taxon>
        <taxon>Metazoa</taxon>
        <taxon>Spiralia</taxon>
        <taxon>Lophotrochozoa</taxon>
        <taxon>Mollusca</taxon>
        <taxon>Gastropoda</taxon>
        <taxon>Heterobranchia</taxon>
        <taxon>Euthyneura</taxon>
        <taxon>Panpulmonata</taxon>
        <taxon>Sacoglossa</taxon>
        <taxon>Placobranchoidea</taxon>
        <taxon>Plakobranchidae</taxon>
        <taxon>Elysia</taxon>
    </lineage>
</organism>
<dbReference type="EMBL" id="JAWDGP010004964">
    <property type="protein sequence ID" value="KAK3760694.1"/>
    <property type="molecule type" value="Genomic_DNA"/>
</dbReference>